<dbReference type="InterPro" id="IPR032710">
    <property type="entry name" value="NTF2-like_dom_sf"/>
</dbReference>
<evidence type="ECO:0000313" key="2">
    <source>
        <dbReference type="EMBL" id="MBM6399160.1"/>
    </source>
</evidence>
<dbReference type="Gene3D" id="3.10.450.50">
    <property type="match status" value="1"/>
</dbReference>
<evidence type="ECO:0000259" key="1">
    <source>
        <dbReference type="Pfam" id="PF12680"/>
    </source>
</evidence>
<feature type="domain" description="SnoaL-like" evidence="1">
    <location>
        <begin position="8"/>
        <end position="103"/>
    </location>
</feature>
<evidence type="ECO:0000313" key="3">
    <source>
        <dbReference type="Proteomes" id="UP001430172"/>
    </source>
</evidence>
<dbReference type="EMBL" id="JAFDVD010000003">
    <property type="protein sequence ID" value="MBM6399160.1"/>
    <property type="molecule type" value="Genomic_DNA"/>
</dbReference>
<name>A0ABS2CHA4_9MICO</name>
<gene>
    <name evidence="2" type="ORF">JQN70_02040</name>
</gene>
<dbReference type="Pfam" id="PF12680">
    <property type="entry name" value="SnoaL_2"/>
    <property type="match status" value="1"/>
</dbReference>
<dbReference type="Proteomes" id="UP001430172">
    <property type="component" value="Unassembled WGS sequence"/>
</dbReference>
<dbReference type="RefSeq" id="WP_204129634.1">
    <property type="nucleotide sequence ID" value="NZ_JAFDVD010000003.1"/>
</dbReference>
<reference evidence="2" key="1">
    <citation type="submission" date="2021-02" db="EMBL/GenBank/DDBJ databases">
        <title>Phycicoccus sp. MQZ13P-5T, whole genome shotgun sequence.</title>
        <authorList>
            <person name="Tuo L."/>
        </authorList>
    </citation>
    <scope>NUCLEOTIDE SEQUENCE</scope>
    <source>
        <strain evidence="2">MQZ13P-5</strain>
    </source>
</reference>
<keyword evidence="3" id="KW-1185">Reference proteome</keyword>
<organism evidence="2 3">
    <name type="scientific">Phycicoccus sonneratiae</name>
    <dbReference type="NCBI Taxonomy" id="2807628"/>
    <lineage>
        <taxon>Bacteria</taxon>
        <taxon>Bacillati</taxon>
        <taxon>Actinomycetota</taxon>
        <taxon>Actinomycetes</taxon>
        <taxon>Micrococcales</taxon>
        <taxon>Intrasporangiaceae</taxon>
        <taxon>Phycicoccus</taxon>
    </lineage>
</organism>
<accession>A0ABS2CHA4</accession>
<protein>
    <submittedName>
        <fullName evidence="2">Nuclear transport factor 2 family protein</fullName>
    </submittedName>
</protein>
<sequence>MDPTELYRRYLRRCNEYRFDELGAFVAADVRVNDAPSDPAAYGAGLRSVVEAYPGFRWHLQHLVVEGDWLAARLVDTFETGDGSSHRLQELAIYRLEEGRIAAVWGDLDPERLPPPGGVSGTGG</sequence>
<comment type="caution">
    <text evidence="2">The sequence shown here is derived from an EMBL/GenBank/DDBJ whole genome shotgun (WGS) entry which is preliminary data.</text>
</comment>
<dbReference type="InterPro" id="IPR037401">
    <property type="entry name" value="SnoaL-like"/>
</dbReference>
<dbReference type="SUPFAM" id="SSF54427">
    <property type="entry name" value="NTF2-like"/>
    <property type="match status" value="1"/>
</dbReference>
<proteinExistence type="predicted"/>